<evidence type="ECO:0000313" key="4">
    <source>
        <dbReference type="Proteomes" id="UP001527925"/>
    </source>
</evidence>
<accession>A0ABR4NKY1</accession>
<comment type="caution">
    <text evidence="3">The sequence shown here is derived from an EMBL/GenBank/DDBJ whole genome shotgun (WGS) entry which is preliminary data.</text>
</comment>
<dbReference type="PANTHER" id="PTHR28457:SF1">
    <property type="entry name" value="CILIA- AND FLAGELLA-ASSOCIATED PROTEIN 119"/>
    <property type="match status" value="1"/>
</dbReference>
<name>A0ABR4NKY1_9FUNG</name>
<sequence length="441" mass="46870">MAHKNSCAVQKRLAVFSRIEAQHLVDYIIAGYAKHVRLIAHVFTVPQEVHTSRVRKTLELYTPPVAFAPLAHGISADKWDEHCRAEEERARAERQAEEEAREAARLQAIADAKAKADAERAAMLLEQQREAERELLAPFPDIPHVLESKPTFERLFRKPSESSSVSATHRGMSHEAVGAAEEIGGTAGDASGDASRSSQQQPRQTQAASKPHKAAGSTSGKPPLAPTQADKRPSGAGPLAPGNAPHGGPPERKISRGNTTVNAKLSAIPESGAKQAVSPASAHLFGGMSAADLSHSAQSTSGHHSGGEGPVAATQISAEPSELEPAEHVEVIALDARLSRNDLARILSANVAGMLSELMQSLCAKIDAQAEMAQARIDKLQRAMAAREEERLAREREREEALATKTLSVANLGAGGQGGRDAHGKDTRNTAKKPPTQAGRK</sequence>
<keyword evidence="4" id="KW-1185">Reference proteome</keyword>
<feature type="coiled-coil region" evidence="1">
    <location>
        <begin position="83"/>
        <end position="135"/>
    </location>
</feature>
<feature type="compositionally biased region" description="Basic and acidic residues" evidence="2">
    <location>
        <begin position="420"/>
        <end position="429"/>
    </location>
</feature>
<dbReference type="PANTHER" id="PTHR28457">
    <property type="entry name" value="COILED-COIL DOMAIN-CONTAINING PROTEIN 189"/>
    <property type="match status" value="1"/>
</dbReference>
<evidence type="ECO:0000256" key="1">
    <source>
        <dbReference type="SAM" id="Coils"/>
    </source>
</evidence>
<evidence type="ECO:0000313" key="3">
    <source>
        <dbReference type="EMBL" id="KAL2920188.1"/>
    </source>
</evidence>
<gene>
    <name evidence="3" type="ORF">HK105_200255</name>
</gene>
<feature type="region of interest" description="Disordered" evidence="2">
    <location>
        <begin position="394"/>
        <end position="441"/>
    </location>
</feature>
<keyword evidence="1" id="KW-0175">Coiled coil</keyword>
<dbReference type="InterPro" id="IPR032727">
    <property type="entry name" value="CLAMP"/>
</dbReference>
<feature type="compositionally biased region" description="Low complexity" evidence="2">
    <location>
        <begin position="188"/>
        <end position="209"/>
    </location>
</feature>
<feature type="region of interest" description="Disordered" evidence="2">
    <location>
        <begin position="293"/>
        <end position="312"/>
    </location>
</feature>
<dbReference type="EMBL" id="JADGIZ020000001">
    <property type="protein sequence ID" value="KAL2920188.1"/>
    <property type="molecule type" value="Genomic_DNA"/>
</dbReference>
<feature type="region of interest" description="Disordered" evidence="2">
    <location>
        <begin position="184"/>
        <end position="256"/>
    </location>
</feature>
<organism evidence="3 4">
    <name type="scientific">Polyrhizophydium stewartii</name>
    <dbReference type="NCBI Taxonomy" id="2732419"/>
    <lineage>
        <taxon>Eukaryota</taxon>
        <taxon>Fungi</taxon>
        <taxon>Fungi incertae sedis</taxon>
        <taxon>Chytridiomycota</taxon>
        <taxon>Chytridiomycota incertae sedis</taxon>
        <taxon>Chytridiomycetes</taxon>
        <taxon>Rhizophydiales</taxon>
        <taxon>Rhizophydiales incertae sedis</taxon>
        <taxon>Polyrhizophydium</taxon>
    </lineage>
</organism>
<reference evidence="3 4" key="1">
    <citation type="submission" date="2023-09" db="EMBL/GenBank/DDBJ databases">
        <title>Pangenome analysis of Batrachochytrium dendrobatidis and related Chytrids.</title>
        <authorList>
            <person name="Yacoub M.N."/>
            <person name="Stajich J.E."/>
            <person name="James T.Y."/>
        </authorList>
    </citation>
    <scope>NUCLEOTIDE SEQUENCE [LARGE SCALE GENOMIC DNA]</scope>
    <source>
        <strain evidence="3 4">JEL0888</strain>
    </source>
</reference>
<proteinExistence type="predicted"/>
<evidence type="ECO:0000256" key="2">
    <source>
        <dbReference type="SAM" id="MobiDB-lite"/>
    </source>
</evidence>
<dbReference type="Proteomes" id="UP001527925">
    <property type="component" value="Unassembled WGS sequence"/>
</dbReference>
<protein>
    <submittedName>
        <fullName evidence="3">Uncharacterized protein</fullName>
    </submittedName>
</protein>